<keyword evidence="3" id="KW-1185">Reference proteome</keyword>
<dbReference type="STRING" id="407821.A0A087UNF1"/>
<dbReference type="InterPro" id="IPR027850">
    <property type="entry name" value="DUF4504"/>
</dbReference>
<sequence length="198" mass="22480">MSFKFFKSNSARRHLPNVLANIQAIDKRLKPCYLWDAFAADIVEIELFLKELRSTGLIEKKLSVISICDTALITEYENLKSHIDKFCVENVYLVDVSKSQDLPSLLPAVEKERILAPVLRYAQDLLSKSFDSSNSDKILHIDTSICNVTTLFGTLLGYPVIYWYSPSDSDFTCLSMLPLKVYRIMSTITPKFHSTATV</sequence>
<comment type="similarity">
    <text evidence="1">Belongs to the UPF0739 family.</text>
</comment>
<evidence type="ECO:0000313" key="3">
    <source>
        <dbReference type="Proteomes" id="UP000054359"/>
    </source>
</evidence>
<dbReference type="OrthoDB" id="10056365at2759"/>
<feature type="non-terminal residue" evidence="2">
    <location>
        <position position="198"/>
    </location>
</feature>
<evidence type="ECO:0000256" key="1">
    <source>
        <dbReference type="ARBA" id="ARBA00007065"/>
    </source>
</evidence>
<organism evidence="2 3">
    <name type="scientific">Stegodyphus mimosarum</name>
    <name type="common">African social velvet spider</name>
    <dbReference type="NCBI Taxonomy" id="407821"/>
    <lineage>
        <taxon>Eukaryota</taxon>
        <taxon>Metazoa</taxon>
        <taxon>Ecdysozoa</taxon>
        <taxon>Arthropoda</taxon>
        <taxon>Chelicerata</taxon>
        <taxon>Arachnida</taxon>
        <taxon>Araneae</taxon>
        <taxon>Araneomorphae</taxon>
        <taxon>Entelegynae</taxon>
        <taxon>Eresoidea</taxon>
        <taxon>Eresidae</taxon>
        <taxon>Stegodyphus</taxon>
    </lineage>
</organism>
<dbReference type="Pfam" id="PF14953">
    <property type="entry name" value="DUF4504"/>
    <property type="match status" value="1"/>
</dbReference>
<proteinExistence type="inferred from homology"/>
<evidence type="ECO:0000313" key="2">
    <source>
        <dbReference type="EMBL" id="KFM78890.1"/>
    </source>
</evidence>
<accession>A0A087UNF1</accession>
<dbReference type="PANTHER" id="PTHR31366">
    <property type="entry name" value="UPF0739 PROTEIN C1ORF74"/>
    <property type="match status" value="1"/>
</dbReference>
<name>A0A087UNF1_STEMI</name>
<dbReference type="OMA" id="PATIESH"/>
<dbReference type="AlphaFoldDB" id="A0A087UNF1"/>
<dbReference type="EMBL" id="KK120715">
    <property type="protein sequence ID" value="KFM78890.1"/>
    <property type="molecule type" value="Genomic_DNA"/>
</dbReference>
<gene>
    <name evidence="2" type="ORF">X975_01743</name>
</gene>
<dbReference type="PANTHER" id="PTHR31366:SF2">
    <property type="entry name" value="UPF0739 PROTEIN C1ORF74"/>
    <property type="match status" value="1"/>
</dbReference>
<protein>
    <submittedName>
        <fullName evidence="2">Uncharacterized protein</fullName>
    </submittedName>
</protein>
<dbReference type="Proteomes" id="UP000054359">
    <property type="component" value="Unassembled WGS sequence"/>
</dbReference>
<reference evidence="2 3" key="1">
    <citation type="submission" date="2013-11" db="EMBL/GenBank/DDBJ databases">
        <title>Genome sequencing of Stegodyphus mimosarum.</title>
        <authorList>
            <person name="Bechsgaard J."/>
        </authorList>
    </citation>
    <scope>NUCLEOTIDE SEQUENCE [LARGE SCALE GENOMIC DNA]</scope>
</reference>